<organism evidence="1 2">
    <name type="scientific">Brevibacterium metallidurans</name>
    <dbReference type="NCBI Taxonomy" id="1482676"/>
    <lineage>
        <taxon>Bacteria</taxon>
        <taxon>Bacillati</taxon>
        <taxon>Actinomycetota</taxon>
        <taxon>Actinomycetes</taxon>
        <taxon>Micrococcales</taxon>
        <taxon>Brevibacteriaceae</taxon>
        <taxon>Brevibacterium</taxon>
    </lineage>
</organism>
<name>A0ABN0SJT8_9MICO</name>
<sequence>MTIDQVGRTLEAAMRTISGTWNDAQSARIERELIVPLVTTAMTLSHRADDALETVARAKDDL</sequence>
<keyword evidence="2" id="KW-1185">Reference proteome</keyword>
<accession>A0ABN0SJT8</accession>
<dbReference type="RefSeq" id="WP_339391315.1">
    <property type="nucleotide sequence ID" value="NZ_BAAAAF010000001.1"/>
</dbReference>
<gene>
    <name evidence="1" type="ORF">NCCP602_02950</name>
</gene>
<evidence type="ECO:0000313" key="2">
    <source>
        <dbReference type="Proteomes" id="UP001498238"/>
    </source>
</evidence>
<dbReference type="Proteomes" id="UP001498238">
    <property type="component" value="Unassembled WGS sequence"/>
</dbReference>
<proteinExistence type="predicted"/>
<protein>
    <submittedName>
        <fullName evidence="1">Uncharacterized protein</fullName>
    </submittedName>
</protein>
<dbReference type="EMBL" id="BAAAAF010000001">
    <property type="protein sequence ID" value="GAA0034334.1"/>
    <property type="molecule type" value="Genomic_DNA"/>
</dbReference>
<comment type="caution">
    <text evidence="1">The sequence shown here is derived from an EMBL/GenBank/DDBJ whole genome shotgun (WGS) entry which is preliminary data.</text>
</comment>
<reference evidence="1 2" key="1">
    <citation type="submission" date="2024-01" db="EMBL/GenBank/DDBJ databases">
        <title>Characterization of antibiotic resistant novel bacterial strains and their environmental applications.</title>
        <authorList>
            <person name="Manzoor S."/>
            <person name="Abbas S."/>
            <person name="Arshad M."/>
            <person name="Ahmed I."/>
        </authorList>
    </citation>
    <scope>NUCLEOTIDE SEQUENCE [LARGE SCALE GENOMIC DNA]</scope>
    <source>
        <strain evidence="1 2">NCCP-602</strain>
    </source>
</reference>
<evidence type="ECO:0000313" key="1">
    <source>
        <dbReference type="EMBL" id="GAA0034334.1"/>
    </source>
</evidence>